<reference evidence="6 8" key="1">
    <citation type="submission" date="2018-11" db="EMBL/GenBank/DDBJ databases">
        <title>Sequencing the genomes of 1000 actinobacteria strains.</title>
        <authorList>
            <person name="Klenk H.-P."/>
        </authorList>
    </citation>
    <scope>NUCLEOTIDE SEQUENCE [LARGE SCALE GENOMIC DNA]</scope>
    <source>
        <strain evidence="6 8">DSM 44254</strain>
    </source>
</reference>
<dbReference type="Gene3D" id="1.10.150.130">
    <property type="match status" value="1"/>
</dbReference>
<feature type="domain" description="DNA-binding phage zinc finger" evidence="5">
    <location>
        <begin position="384"/>
        <end position="430"/>
    </location>
</feature>
<dbReference type="GO" id="GO:0003677">
    <property type="term" value="F:DNA binding"/>
    <property type="evidence" value="ECO:0007669"/>
    <property type="project" value="UniProtKB-KW"/>
</dbReference>
<evidence type="ECO:0000313" key="7">
    <source>
        <dbReference type="EMBL" id="ROO82673.1"/>
    </source>
</evidence>
<dbReference type="InterPro" id="IPR013762">
    <property type="entry name" value="Integrase-like_cat_sf"/>
</dbReference>
<evidence type="ECO:0000259" key="5">
    <source>
        <dbReference type="Pfam" id="PF24623"/>
    </source>
</evidence>
<dbReference type="AlphaFoldDB" id="A0A3N1CMK0"/>
<comment type="caution">
    <text evidence="6">The sequence shown here is derived from an EMBL/GenBank/DDBJ whole genome shotgun (WGS) entry which is preliminary data.</text>
</comment>
<dbReference type="Proteomes" id="UP000272400">
    <property type="component" value="Unassembled WGS sequence"/>
</dbReference>
<dbReference type="Pfam" id="PF24623">
    <property type="entry name" value="Phage_zn_bind_8"/>
    <property type="match status" value="1"/>
</dbReference>
<dbReference type="SUPFAM" id="SSF56349">
    <property type="entry name" value="DNA breaking-rejoining enzymes"/>
    <property type="match status" value="2"/>
</dbReference>
<dbReference type="GO" id="GO:0006310">
    <property type="term" value="P:DNA recombination"/>
    <property type="evidence" value="ECO:0007669"/>
    <property type="project" value="UniProtKB-KW"/>
</dbReference>
<evidence type="ECO:0000313" key="6">
    <source>
        <dbReference type="EMBL" id="ROO82532.1"/>
    </source>
</evidence>
<dbReference type="RefSeq" id="WP_123661547.1">
    <property type="nucleotide sequence ID" value="NZ_RJKE01000001.1"/>
</dbReference>
<dbReference type="EMBL" id="RJKE01000001">
    <property type="protein sequence ID" value="ROO82532.1"/>
    <property type="molecule type" value="Genomic_DNA"/>
</dbReference>
<dbReference type="InterPro" id="IPR010998">
    <property type="entry name" value="Integrase_recombinase_N"/>
</dbReference>
<accession>A0A3N1CMK0</accession>
<dbReference type="EMBL" id="RJKE01000001">
    <property type="protein sequence ID" value="ROO82673.1"/>
    <property type="molecule type" value="Genomic_DNA"/>
</dbReference>
<keyword evidence="1" id="KW-0238">DNA-binding</keyword>
<proteinExistence type="predicted"/>
<dbReference type="GO" id="GO:0015074">
    <property type="term" value="P:DNA integration"/>
    <property type="evidence" value="ECO:0007669"/>
    <property type="project" value="InterPro"/>
</dbReference>
<dbReference type="InterPro" id="IPR056911">
    <property type="entry name" value="Phage_Znf_bind_put"/>
</dbReference>
<dbReference type="Pfam" id="PF00589">
    <property type="entry name" value="Phage_integrase"/>
    <property type="match status" value="1"/>
</dbReference>
<feature type="region of interest" description="Disordered" evidence="3">
    <location>
        <begin position="544"/>
        <end position="578"/>
    </location>
</feature>
<keyword evidence="8" id="KW-1185">Reference proteome</keyword>
<name>A0A3N1CMK0_9ACTN</name>
<feature type="domain" description="Tyr recombinase" evidence="4">
    <location>
        <begin position="449"/>
        <end position="492"/>
    </location>
</feature>
<evidence type="ECO:0000256" key="2">
    <source>
        <dbReference type="ARBA" id="ARBA00023172"/>
    </source>
</evidence>
<evidence type="ECO:0000313" key="8">
    <source>
        <dbReference type="Proteomes" id="UP000272400"/>
    </source>
</evidence>
<organism evidence="6 8">
    <name type="scientific">Actinocorallia herbida</name>
    <dbReference type="NCBI Taxonomy" id="58109"/>
    <lineage>
        <taxon>Bacteria</taxon>
        <taxon>Bacillati</taxon>
        <taxon>Actinomycetota</taxon>
        <taxon>Actinomycetes</taxon>
        <taxon>Streptosporangiales</taxon>
        <taxon>Thermomonosporaceae</taxon>
        <taxon>Actinocorallia</taxon>
    </lineage>
</organism>
<sequence>MASAEKRGLYWRGRYELPKHLWNDPKKPKKGTISRDEFDQPFAREQDALNAAILKEEEIKRAGPGWRDPKKGDITVREWLEPDKWWRGVDVEPATDRNTRYLIEYHILPRWGERPLNSIIDRKEVDEWERSIPKLVKAVGKGTYAKRTAKDARNLLSVILGDAVPERIDVNAAARQKGRGRKRDRKQAVVSAELQEEKFATPIEALLIAERAGILTGRDDECWLLISTAWTGMRWGEAIGARRSYLQPGKSRYRLLEQLQELDGFNLVPPKDDSTRIVDLPPFLLALTEQQADRTRGKVCSTCSGKCGATDYLFLTRNAAHPSRSDFGERVWHPAADGATPEIGGAQPRPKMPVLEDARSGLLLRPAWPYADIDDPSASYEPPRGGGRPRWDAPYVSGVGCPTCEAAPGAGCRSATGGKIPQHSARRRMAVDLDMYYAPVSWRPLKVGLTPHGLRHSQQTWLRAARIDPVLIKERLGHEKRGMSEHYTHITEEMRAELREVLESLWWKAIDERIRMDEVAGRRPGSRVRLINAAIRERIAARTPDLREAPTPEPIVESVPNPSPVRRGRRDRGHLRVV</sequence>
<evidence type="ECO:0000259" key="4">
    <source>
        <dbReference type="Pfam" id="PF00589"/>
    </source>
</evidence>
<dbReference type="Gene3D" id="1.10.443.10">
    <property type="entry name" value="Intergrase catalytic core"/>
    <property type="match status" value="1"/>
</dbReference>
<dbReference type="OrthoDB" id="4529782at2"/>
<dbReference type="InterPro" id="IPR011010">
    <property type="entry name" value="DNA_brk_join_enz"/>
</dbReference>
<keyword evidence="2" id="KW-0233">DNA recombination</keyword>
<protein>
    <submittedName>
        <fullName evidence="6">Phage integrase family protein</fullName>
    </submittedName>
</protein>
<gene>
    <name evidence="6" type="ORF">EDD29_0012</name>
    <name evidence="7" type="ORF">EDD29_0154</name>
</gene>
<evidence type="ECO:0000256" key="3">
    <source>
        <dbReference type="SAM" id="MobiDB-lite"/>
    </source>
</evidence>
<evidence type="ECO:0000256" key="1">
    <source>
        <dbReference type="ARBA" id="ARBA00023125"/>
    </source>
</evidence>
<feature type="compositionally biased region" description="Basic residues" evidence="3">
    <location>
        <begin position="566"/>
        <end position="578"/>
    </location>
</feature>
<dbReference type="InterPro" id="IPR002104">
    <property type="entry name" value="Integrase_catalytic"/>
</dbReference>